<dbReference type="eggNOG" id="COG0319">
    <property type="taxonomic scope" value="Bacteria"/>
</dbReference>
<protein>
    <recommendedName>
        <fullName evidence="9">Endoribonuclease YbeY</fullName>
        <ecNumber evidence="9">3.1.-.-</ecNumber>
    </recommendedName>
</protein>
<dbReference type="NCBIfam" id="TIGR00043">
    <property type="entry name" value="rRNA maturation RNase YbeY"/>
    <property type="match status" value="1"/>
</dbReference>
<dbReference type="GO" id="GO:0008270">
    <property type="term" value="F:zinc ion binding"/>
    <property type="evidence" value="ECO:0007669"/>
    <property type="project" value="UniProtKB-UniRule"/>
</dbReference>
<dbReference type="RefSeq" id="WP_036940361.1">
    <property type="nucleotide sequence ID" value="NZ_JQKC01000013.1"/>
</dbReference>
<evidence type="ECO:0000256" key="4">
    <source>
        <dbReference type="ARBA" id="ARBA00022722"/>
    </source>
</evidence>
<gene>
    <name evidence="9" type="primary">ybeY</name>
    <name evidence="10" type="ORF">Bccel_1001</name>
</gene>
<evidence type="ECO:0000256" key="2">
    <source>
        <dbReference type="ARBA" id="ARBA00022517"/>
    </source>
</evidence>
<feature type="binding site" evidence="9">
    <location>
        <position position="127"/>
    </location>
    <ligand>
        <name>Zn(2+)</name>
        <dbReference type="ChEBI" id="CHEBI:29105"/>
        <note>catalytic</note>
    </ligand>
</feature>
<dbReference type="GO" id="GO:0006364">
    <property type="term" value="P:rRNA processing"/>
    <property type="evidence" value="ECO:0007669"/>
    <property type="project" value="UniProtKB-UniRule"/>
</dbReference>
<comment type="function">
    <text evidence="9">Single strand-specific metallo-endoribonuclease involved in late-stage 70S ribosome quality control and in maturation of the 3' terminus of the 16S rRNA.</text>
</comment>
<evidence type="ECO:0000313" key="10">
    <source>
        <dbReference type="EMBL" id="KNY25741.1"/>
    </source>
</evidence>
<dbReference type="AlphaFoldDB" id="A0A0L6JIS4"/>
<keyword evidence="10" id="KW-0482">Metalloprotease</keyword>
<dbReference type="STRING" id="398512.Bccel_1001"/>
<feature type="binding site" evidence="9">
    <location>
        <position position="131"/>
    </location>
    <ligand>
        <name>Zn(2+)</name>
        <dbReference type="ChEBI" id="CHEBI:29105"/>
        <note>catalytic</note>
    </ligand>
</feature>
<name>A0A0L6JIS4_9FIRM</name>
<evidence type="ECO:0000256" key="5">
    <source>
        <dbReference type="ARBA" id="ARBA00022723"/>
    </source>
</evidence>
<organism evidence="10 11">
    <name type="scientific">Pseudobacteroides cellulosolvens ATCC 35603 = DSM 2933</name>
    <dbReference type="NCBI Taxonomy" id="398512"/>
    <lineage>
        <taxon>Bacteria</taxon>
        <taxon>Bacillati</taxon>
        <taxon>Bacillota</taxon>
        <taxon>Clostridia</taxon>
        <taxon>Eubacteriales</taxon>
        <taxon>Oscillospiraceae</taxon>
        <taxon>Pseudobacteroides</taxon>
    </lineage>
</organism>
<evidence type="ECO:0000256" key="9">
    <source>
        <dbReference type="HAMAP-Rule" id="MF_00009"/>
    </source>
</evidence>
<keyword evidence="3 9" id="KW-0698">rRNA processing</keyword>
<evidence type="ECO:0000256" key="1">
    <source>
        <dbReference type="ARBA" id="ARBA00010875"/>
    </source>
</evidence>
<dbReference type="PANTHER" id="PTHR46986">
    <property type="entry name" value="ENDORIBONUCLEASE YBEY, CHLOROPLASTIC"/>
    <property type="match status" value="1"/>
</dbReference>
<dbReference type="PATRIC" id="fig|398512.5.peg.1038"/>
<sequence length="164" mass="18922">MEIYIENIQDKIEVTPNLEKIINDAVKTSMEIEEFDIQSEVSILLVDDEKIREINNEHRHIDKATDVLSFPVVDMHEGEILSNEGDFDLDEDLLLLGDIIISLETAKSQAAEYGHSFEREIAFLTTHGVFHLLGYDHMEKEEEEKMLGKQELVLRKLGLVRNEK</sequence>
<evidence type="ECO:0000256" key="3">
    <source>
        <dbReference type="ARBA" id="ARBA00022552"/>
    </source>
</evidence>
<dbReference type="GO" id="GO:0006508">
    <property type="term" value="P:proteolysis"/>
    <property type="evidence" value="ECO:0007669"/>
    <property type="project" value="UniProtKB-KW"/>
</dbReference>
<evidence type="ECO:0000256" key="7">
    <source>
        <dbReference type="ARBA" id="ARBA00022801"/>
    </source>
</evidence>
<dbReference type="GO" id="GO:0004222">
    <property type="term" value="F:metalloendopeptidase activity"/>
    <property type="evidence" value="ECO:0007669"/>
    <property type="project" value="InterPro"/>
</dbReference>
<dbReference type="HAMAP" id="MF_00009">
    <property type="entry name" value="Endoribonucl_YbeY"/>
    <property type="match status" value="1"/>
</dbReference>
<dbReference type="InterPro" id="IPR002036">
    <property type="entry name" value="YbeY"/>
</dbReference>
<dbReference type="InterPro" id="IPR023091">
    <property type="entry name" value="MetalPrtase_cat_dom_sf_prd"/>
</dbReference>
<comment type="caution">
    <text evidence="10">The sequence shown here is derived from an EMBL/GenBank/DDBJ whole genome shotgun (WGS) entry which is preliminary data.</text>
</comment>
<dbReference type="SUPFAM" id="SSF55486">
    <property type="entry name" value="Metalloproteases ('zincins'), catalytic domain"/>
    <property type="match status" value="1"/>
</dbReference>
<keyword evidence="9" id="KW-0963">Cytoplasm</keyword>
<dbReference type="Proteomes" id="UP000036923">
    <property type="component" value="Unassembled WGS sequence"/>
</dbReference>
<dbReference type="GO" id="GO:0004521">
    <property type="term" value="F:RNA endonuclease activity"/>
    <property type="evidence" value="ECO:0007669"/>
    <property type="project" value="UniProtKB-UniRule"/>
</dbReference>
<comment type="similarity">
    <text evidence="1 9">Belongs to the endoribonuclease YbeY family.</text>
</comment>
<keyword evidence="5 9" id="KW-0479">Metal-binding</keyword>
<dbReference type="OrthoDB" id="9807740at2"/>
<evidence type="ECO:0000256" key="6">
    <source>
        <dbReference type="ARBA" id="ARBA00022759"/>
    </source>
</evidence>
<comment type="subcellular location">
    <subcellularLocation>
        <location evidence="9">Cytoplasm</location>
    </subcellularLocation>
</comment>
<dbReference type="GO" id="GO:0005737">
    <property type="term" value="C:cytoplasm"/>
    <property type="evidence" value="ECO:0007669"/>
    <property type="project" value="UniProtKB-SubCell"/>
</dbReference>
<keyword evidence="11" id="KW-1185">Reference proteome</keyword>
<keyword evidence="10" id="KW-0645">Protease</keyword>
<evidence type="ECO:0000256" key="8">
    <source>
        <dbReference type="ARBA" id="ARBA00022833"/>
    </source>
</evidence>
<dbReference type="EMBL" id="LGTC01000001">
    <property type="protein sequence ID" value="KNY25741.1"/>
    <property type="molecule type" value="Genomic_DNA"/>
</dbReference>
<keyword evidence="6 9" id="KW-0255">Endonuclease</keyword>
<keyword evidence="8 9" id="KW-0862">Zinc</keyword>
<keyword evidence="4 9" id="KW-0540">Nuclease</keyword>
<reference evidence="11" key="1">
    <citation type="submission" date="2015-07" db="EMBL/GenBank/DDBJ databases">
        <title>Near-Complete Genome Sequence of the Cellulolytic Bacterium Bacteroides (Pseudobacteroides) cellulosolvens ATCC 35603.</title>
        <authorList>
            <person name="Dassa B."/>
            <person name="Utturkar S.M."/>
            <person name="Klingeman D.M."/>
            <person name="Hurt R.A."/>
            <person name="Keller M."/>
            <person name="Xu J."/>
            <person name="Reddy Y.H.K."/>
            <person name="Borovok I."/>
            <person name="Grinberg I.R."/>
            <person name="Lamed R."/>
            <person name="Zhivin O."/>
            <person name="Bayer E.A."/>
            <person name="Brown S.D."/>
        </authorList>
    </citation>
    <scope>NUCLEOTIDE SEQUENCE [LARGE SCALE GENOMIC DNA]</scope>
    <source>
        <strain evidence="11">DSM 2933</strain>
    </source>
</reference>
<dbReference type="PANTHER" id="PTHR46986:SF1">
    <property type="entry name" value="ENDORIBONUCLEASE YBEY, CHLOROPLASTIC"/>
    <property type="match status" value="1"/>
</dbReference>
<evidence type="ECO:0000313" key="11">
    <source>
        <dbReference type="Proteomes" id="UP000036923"/>
    </source>
</evidence>
<keyword evidence="7 9" id="KW-0378">Hydrolase</keyword>
<dbReference type="EC" id="3.1.-.-" evidence="9"/>
<dbReference type="Pfam" id="PF02130">
    <property type="entry name" value="YbeY"/>
    <property type="match status" value="1"/>
</dbReference>
<feature type="binding site" evidence="9">
    <location>
        <position position="137"/>
    </location>
    <ligand>
        <name>Zn(2+)</name>
        <dbReference type="ChEBI" id="CHEBI:29105"/>
        <note>catalytic</note>
    </ligand>
</feature>
<dbReference type="Gene3D" id="3.40.390.30">
    <property type="entry name" value="Metalloproteases ('zincins'), catalytic domain"/>
    <property type="match status" value="1"/>
</dbReference>
<comment type="cofactor">
    <cofactor evidence="9">
        <name>Zn(2+)</name>
        <dbReference type="ChEBI" id="CHEBI:29105"/>
    </cofactor>
    <text evidence="9">Binds 1 zinc ion.</text>
</comment>
<proteinExistence type="inferred from homology"/>
<keyword evidence="2 9" id="KW-0690">Ribosome biogenesis</keyword>
<accession>A0A0L6JIS4</accession>